<evidence type="ECO:0000313" key="3">
    <source>
        <dbReference type="Proteomes" id="UP000000851"/>
    </source>
</evidence>
<sequence>MEPRLVDVGEKLAASELSLRNGEEQVTREYLLALDAYAAAGKLLDEAEAPVELGGVSALLDIAATHFAVASARHEGRPAPHRRPRCFYNPLHGAASSGSDPAHKSKKRQRQNSPRGKGSPVPMCAECRRRAQENLPLDIMPIAVTVRVRRRTRALVELPYFVAPKEGSVWAATGYGSLPGSSDADLVRRVLLGEYREQLKANPAGR</sequence>
<reference evidence="2 3" key="1">
    <citation type="journal article" date="2009" name="Stand. Genomic Sci.">
        <title>Complete genome sequence of Catenulispora acidiphila type strain (ID 139908).</title>
        <authorList>
            <person name="Copeland A."/>
            <person name="Lapidus A."/>
            <person name="Glavina Del Rio T."/>
            <person name="Nolan M."/>
            <person name="Lucas S."/>
            <person name="Chen F."/>
            <person name="Tice H."/>
            <person name="Cheng J.F."/>
            <person name="Bruce D."/>
            <person name="Goodwin L."/>
            <person name="Pitluck S."/>
            <person name="Mikhailova N."/>
            <person name="Pati A."/>
            <person name="Ivanova N."/>
            <person name="Mavromatis K."/>
            <person name="Chen A."/>
            <person name="Palaniappan K."/>
            <person name="Chain P."/>
            <person name="Land M."/>
            <person name="Hauser L."/>
            <person name="Chang Y.J."/>
            <person name="Jeffries C.D."/>
            <person name="Chertkov O."/>
            <person name="Brettin T."/>
            <person name="Detter J.C."/>
            <person name="Han C."/>
            <person name="Ali Z."/>
            <person name="Tindall B.J."/>
            <person name="Goker M."/>
            <person name="Bristow J."/>
            <person name="Eisen J.A."/>
            <person name="Markowitz V."/>
            <person name="Hugenholtz P."/>
            <person name="Kyrpides N.C."/>
            <person name="Klenk H.P."/>
        </authorList>
    </citation>
    <scope>NUCLEOTIDE SEQUENCE [LARGE SCALE GENOMIC DNA]</scope>
    <source>
        <strain evidence="3">DSM 44928 / JCM 14897 / NBRC 102108 / NRRL B-24433 / ID139908</strain>
    </source>
</reference>
<accession>C7Q6Y0</accession>
<feature type="region of interest" description="Disordered" evidence="1">
    <location>
        <begin position="73"/>
        <end position="122"/>
    </location>
</feature>
<dbReference type="OrthoDB" id="3867729at2"/>
<evidence type="ECO:0000313" key="2">
    <source>
        <dbReference type="EMBL" id="ACU75993.1"/>
    </source>
</evidence>
<dbReference type="EMBL" id="CP001700">
    <property type="protein sequence ID" value="ACU75993.1"/>
    <property type="molecule type" value="Genomic_DNA"/>
</dbReference>
<dbReference type="InParanoid" id="C7Q6Y0"/>
<proteinExistence type="predicted"/>
<gene>
    <name evidence="2" type="ordered locus">Caci_7164</name>
</gene>
<dbReference type="RefSeq" id="WP_015795721.1">
    <property type="nucleotide sequence ID" value="NC_013131.1"/>
</dbReference>
<dbReference type="AlphaFoldDB" id="C7Q6Y0"/>
<dbReference type="eggNOG" id="ENOG5032UYE">
    <property type="taxonomic scope" value="Bacteria"/>
</dbReference>
<organism evidence="2 3">
    <name type="scientific">Catenulispora acidiphila (strain DSM 44928 / JCM 14897 / NBRC 102108 / NRRL B-24433 / ID139908)</name>
    <dbReference type="NCBI Taxonomy" id="479433"/>
    <lineage>
        <taxon>Bacteria</taxon>
        <taxon>Bacillati</taxon>
        <taxon>Actinomycetota</taxon>
        <taxon>Actinomycetes</taxon>
        <taxon>Catenulisporales</taxon>
        <taxon>Catenulisporaceae</taxon>
        <taxon>Catenulispora</taxon>
    </lineage>
</organism>
<name>C7Q6Y0_CATAD</name>
<dbReference type="Proteomes" id="UP000000851">
    <property type="component" value="Chromosome"/>
</dbReference>
<evidence type="ECO:0000256" key="1">
    <source>
        <dbReference type="SAM" id="MobiDB-lite"/>
    </source>
</evidence>
<dbReference type="KEGG" id="cai:Caci_7164"/>
<dbReference type="HOGENOM" id="CLU_1329948_0_0_11"/>
<protein>
    <submittedName>
        <fullName evidence="2">Uncharacterized protein</fullName>
    </submittedName>
</protein>
<keyword evidence="3" id="KW-1185">Reference proteome</keyword>